<comment type="caution">
    <text evidence="2">The sequence shown here is derived from an EMBL/GenBank/DDBJ whole genome shotgun (WGS) entry which is preliminary data.</text>
</comment>
<evidence type="ECO:0000313" key="1">
    <source>
        <dbReference type="EMBL" id="MEE4599606.1"/>
    </source>
</evidence>
<dbReference type="EMBL" id="JAZBJO010000220">
    <property type="protein sequence ID" value="MEE4599606.1"/>
    <property type="molecule type" value="Genomic_DNA"/>
</dbReference>
<keyword evidence="3" id="KW-1185">Reference proteome</keyword>
<name>A0ABU7QE14_9ACTN</name>
<evidence type="ECO:0000313" key="2">
    <source>
        <dbReference type="EMBL" id="MEE4599608.1"/>
    </source>
</evidence>
<protein>
    <submittedName>
        <fullName evidence="2">IS701 family transposase</fullName>
    </submittedName>
</protein>
<sequence>MGGDLADVRLWAGELSAVHERFVHRFSREEPRQSALAYMRG</sequence>
<dbReference type="Proteomes" id="UP001354709">
    <property type="component" value="Unassembled WGS sequence"/>
</dbReference>
<evidence type="ECO:0000313" key="3">
    <source>
        <dbReference type="Proteomes" id="UP001354709"/>
    </source>
</evidence>
<organism evidence="2 3">
    <name type="scientific">Streptomyces asiaticus subsp. ignotus</name>
    <dbReference type="NCBI Taxonomy" id="3098222"/>
    <lineage>
        <taxon>Bacteria</taxon>
        <taxon>Bacillati</taxon>
        <taxon>Actinomycetota</taxon>
        <taxon>Actinomycetes</taxon>
        <taxon>Kitasatosporales</taxon>
        <taxon>Streptomycetaceae</taxon>
        <taxon>Streptomyces</taxon>
        <taxon>Streptomyces violaceusniger group</taxon>
    </lineage>
</organism>
<reference evidence="2 3" key="1">
    <citation type="submission" date="2023-11" db="EMBL/GenBank/DDBJ databases">
        <title>30 novel species of actinomycetes from the DSMZ collection.</title>
        <authorList>
            <person name="Nouioui I."/>
        </authorList>
    </citation>
    <scope>NUCLEOTIDE SEQUENCE [LARGE SCALE GENOMIC DNA]</scope>
    <source>
        <strain evidence="2 3">DSM 41524</strain>
    </source>
</reference>
<accession>A0ABU7QE14</accession>
<dbReference type="EMBL" id="JAZBJO010000222">
    <property type="protein sequence ID" value="MEE4599608.1"/>
    <property type="molecule type" value="Genomic_DNA"/>
</dbReference>
<gene>
    <name evidence="1" type="ORF">V2J94_48815</name>
    <name evidence="2" type="ORF">V2J94_48825</name>
</gene>
<feature type="non-terminal residue" evidence="2">
    <location>
        <position position="41"/>
    </location>
</feature>
<proteinExistence type="predicted"/>